<gene>
    <name evidence="2" type="ORF">BBRV_LOCUS49280</name>
</gene>
<name>A0A6V7JCI2_9HYME</name>
<sequence length="146" mass="15516">MCTLFIQGYICGGLPPFPFPLPPELFPVLDVLDVDDAGEEADEAVVKVLPPSLELPGGEAAEAATDDLEDPPGGDVRLLPPLLVPASGVGLFLEVDVLKSWGDATPVDDVESAYLQLDVDGTDVELAPWRSGLVGSTWCRDCGWWP</sequence>
<evidence type="ECO:0000256" key="1">
    <source>
        <dbReference type="SAM" id="MobiDB-lite"/>
    </source>
</evidence>
<evidence type="ECO:0000313" key="2">
    <source>
        <dbReference type="EMBL" id="CAD1549920.1"/>
    </source>
</evidence>
<feature type="region of interest" description="Disordered" evidence="1">
    <location>
        <begin position="52"/>
        <end position="72"/>
    </location>
</feature>
<dbReference type="AlphaFoldDB" id="A0A6V7JCI2"/>
<accession>A0A6V7JCI2</accession>
<reference evidence="2" key="1">
    <citation type="submission" date="2020-07" db="EMBL/GenBank/DDBJ databases">
        <authorList>
            <person name="Ferguson B K."/>
        </authorList>
    </citation>
    <scope>NUCLEOTIDE SEQUENCE</scope>
    <source>
        <strain evidence="2">L06</strain>
    </source>
</reference>
<organism evidence="2">
    <name type="scientific">Bracon brevicornis</name>
    <dbReference type="NCBI Taxonomy" id="1563983"/>
    <lineage>
        <taxon>Eukaryota</taxon>
        <taxon>Metazoa</taxon>
        <taxon>Ecdysozoa</taxon>
        <taxon>Arthropoda</taxon>
        <taxon>Hexapoda</taxon>
        <taxon>Insecta</taxon>
        <taxon>Pterygota</taxon>
        <taxon>Neoptera</taxon>
        <taxon>Endopterygota</taxon>
        <taxon>Hymenoptera</taxon>
        <taxon>Apocrita</taxon>
        <taxon>Ichneumonoidea</taxon>
        <taxon>Braconidae</taxon>
        <taxon>Braconinae</taxon>
        <taxon>Bracon</taxon>
    </lineage>
</organism>
<protein>
    <submittedName>
        <fullName evidence="2">Uncharacterized protein</fullName>
    </submittedName>
</protein>
<proteinExistence type="predicted"/>
<dbReference type="EMBL" id="CADCXW020000015">
    <property type="protein sequence ID" value="CAD1549920.1"/>
    <property type="molecule type" value="Genomic_DNA"/>
</dbReference>